<dbReference type="RefSeq" id="WP_307405891.1">
    <property type="nucleotide sequence ID" value="NZ_JAUSUR010000001.1"/>
</dbReference>
<dbReference type="PROSITE" id="PS51096">
    <property type="entry name" value="PTS_EIIA_TYPE_4"/>
    <property type="match status" value="1"/>
</dbReference>
<evidence type="ECO:0000256" key="6">
    <source>
        <dbReference type="ARBA" id="ARBA00022683"/>
    </source>
</evidence>
<evidence type="ECO:0000313" key="10">
    <source>
        <dbReference type="Proteomes" id="UP001230220"/>
    </source>
</evidence>
<protein>
    <submittedName>
        <fullName evidence="9">Mannose/fructose/sorbose-specific phosphotransferase system IIA component</fullName>
    </submittedName>
</protein>
<dbReference type="SUPFAM" id="SSF53062">
    <property type="entry name" value="PTS system fructose IIA component-like"/>
    <property type="match status" value="1"/>
</dbReference>
<keyword evidence="6" id="KW-0598">Phosphotransferase system</keyword>
<dbReference type="Gene3D" id="3.40.50.510">
    <property type="entry name" value="Phosphotransferase system, mannose-type IIA component"/>
    <property type="match status" value="1"/>
</dbReference>
<dbReference type="PANTHER" id="PTHR33799">
    <property type="entry name" value="PTS PERMEASE-RELATED-RELATED"/>
    <property type="match status" value="1"/>
</dbReference>
<dbReference type="Proteomes" id="UP001230220">
    <property type="component" value="Unassembled WGS sequence"/>
</dbReference>
<evidence type="ECO:0000256" key="3">
    <source>
        <dbReference type="ARBA" id="ARBA00022490"/>
    </source>
</evidence>
<dbReference type="EMBL" id="JAUSUR010000001">
    <property type="protein sequence ID" value="MDQ0360196.1"/>
    <property type="molecule type" value="Genomic_DNA"/>
</dbReference>
<comment type="subcellular location">
    <subcellularLocation>
        <location evidence="1">Cytoplasm</location>
    </subcellularLocation>
</comment>
<proteinExistence type="predicted"/>
<dbReference type="InterPro" id="IPR004701">
    <property type="entry name" value="PTS_EIIA_man-typ"/>
</dbReference>
<reference evidence="9 10" key="1">
    <citation type="submission" date="2023-07" db="EMBL/GenBank/DDBJ databases">
        <title>Genomic Encyclopedia of Type Strains, Phase IV (KMG-IV): sequencing the most valuable type-strain genomes for metagenomic binning, comparative biology and taxonomic classification.</title>
        <authorList>
            <person name="Goeker M."/>
        </authorList>
    </citation>
    <scope>NUCLEOTIDE SEQUENCE [LARGE SCALE GENOMIC DNA]</scope>
    <source>
        <strain evidence="9 10">DSM 16784</strain>
    </source>
</reference>
<organism evidence="9 10">
    <name type="scientific">Breznakia pachnodae</name>
    <dbReference type="NCBI Taxonomy" id="265178"/>
    <lineage>
        <taxon>Bacteria</taxon>
        <taxon>Bacillati</taxon>
        <taxon>Bacillota</taxon>
        <taxon>Erysipelotrichia</taxon>
        <taxon>Erysipelotrichales</taxon>
        <taxon>Erysipelotrichaceae</taxon>
        <taxon>Breznakia</taxon>
    </lineage>
</organism>
<evidence type="ECO:0000256" key="1">
    <source>
        <dbReference type="ARBA" id="ARBA00004496"/>
    </source>
</evidence>
<evidence type="ECO:0000256" key="7">
    <source>
        <dbReference type="ARBA" id="ARBA00022777"/>
    </source>
</evidence>
<evidence type="ECO:0000313" key="9">
    <source>
        <dbReference type="EMBL" id="MDQ0360196.1"/>
    </source>
</evidence>
<name>A0ABU0DZY1_9FIRM</name>
<dbReference type="InterPro" id="IPR033887">
    <property type="entry name" value="PTS_IIA_man"/>
</dbReference>
<evidence type="ECO:0000256" key="4">
    <source>
        <dbReference type="ARBA" id="ARBA00022597"/>
    </source>
</evidence>
<keyword evidence="3" id="KW-0963">Cytoplasm</keyword>
<keyword evidence="2" id="KW-0813">Transport</keyword>
<dbReference type="InterPro" id="IPR036662">
    <property type="entry name" value="PTS_EIIA_man-typ_sf"/>
</dbReference>
<keyword evidence="10" id="KW-1185">Reference proteome</keyword>
<sequence length="135" mass="15363">MSKAVLLISHGKLAYELKNTLEMIVGSNENLYCVGLYVKENIHDFEKKLDDMLEKLINYKEVLIFADLYGGSPCNTTLKYLSENKHYEIISGMNLPMVLSAVLNPNEKKESLINIGRNAIIDIRSVYENMSDDEN</sequence>
<keyword evidence="5" id="KW-0808">Transferase</keyword>
<dbReference type="PANTHER" id="PTHR33799:SF1">
    <property type="entry name" value="PTS SYSTEM MANNOSE-SPECIFIC EIIAB COMPONENT-RELATED"/>
    <property type="match status" value="1"/>
</dbReference>
<dbReference type="Pfam" id="PF03610">
    <property type="entry name" value="EIIA-man"/>
    <property type="match status" value="1"/>
</dbReference>
<evidence type="ECO:0000256" key="2">
    <source>
        <dbReference type="ARBA" id="ARBA00022448"/>
    </source>
</evidence>
<dbReference type="InterPro" id="IPR051471">
    <property type="entry name" value="Bacterial_PTS_sugar_comp"/>
</dbReference>
<feature type="domain" description="PTS EIIA type-4" evidence="8">
    <location>
        <begin position="2"/>
        <end position="120"/>
    </location>
</feature>
<keyword evidence="7" id="KW-0418">Kinase</keyword>
<dbReference type="CDD" id="cd00006">
    <property type="entry name" value="PTS_IIA_man"/>
    <property type="match status" value="1"/>
</dbReference>
<accession>A0ABU0DZY1</accession>
<evidence type="ECO:0000259" key="8">
    <source>
        <dbReference type="PROSITE" id="PS51096"/>
    </source>
</evidence>
<comment type="caution">
    <text evidence="9">The sequence shown here is derived from an EMBL/GenBank/DDBJ whole genome shotgun (WGS) entry which is preliminary data.</text>
</comment>
<evidence type="ECO:0000256" key="5">
    <source>
        <dbReference type="ARBA" id="ARBA00022679"/>
    </source>
</evidence>
<keyword evidence="4" id="KW-0762">Sugar transport</keyword>
<gene>
    <name evidence="9" type="ORF">J2S15_000927</name>
</gene>